<comment type="caution">
    <text evidence="1">The sequence shown here is derived from an EMBL/GenBank/DDBJ whole genome shotgun (WGS) entry which is preliminary data.</text>
</comment>
<name>X0W5E5_9ZZZZ</name>
<reference evidence="1" key="1">
    <citation type="journal article" date="2014" name="Front. Microbiol.">
        <title>High frequency of phylogenetically diverse reductive dehalogenase-homologous genes in deep subseafloor sedimentary metagenomes.</title>
        <authorList>
            <person name="Kawai M."/>
            <person name="Futagami T."/>
            <person name="Toyoda A."/>
            <person name="Takaki Y."/>
            <person name="Nishi S."/>
            <person name="Hori S."/>
            <person name="Arai W."/>
            <person name="Tsubouchi T."/>
            <person name="Morono Y."/>
            <person name="Uchiyama I."/>
            <person name="Ito T."/>
            <person name="Fujiyama A."/>
            <person name="Inagaki F."/>
            <person name="Takami H."/>
        </authorList>
    </citation>
    <scope>NUCLEOTIDE SEQUENCE</scope>
    <source>
        <strain evidence="1">Expedition CK06-06</strain>
    </source>
</reference>
<organism evidence="1">
    <name type="scientific">marine sediment metagenome</name>
    <dbReference type="NCBI Taxonomy" id="412755"/>
    <lineage>
        <taxon>unclassified sequences</taxon>
        <taxon>metagenomes</taxon>
        <taxon>ecological metagenomes</taxon>
    </lineage>
</organism>
<dbReference type="EMBL" id="BARS01030823">
    <property type="protein sequence ID" value="GAG26099.1"/>
    <property type="molecule type" value="Genomic_DNA"/>
</dbReference>
<sequence>MIRRVLVYYRPYWYLLVSDLNAVPYLIKIMVDSLIPAEDLKAIFQQRGSHEQLIGQPGLYADLYTVQHGLVTDGE</sequence>
<protein>
    <submittedName>
        <fullName evidence="1">Uncharacterized protein</fullName>
    </submittedName>
</protein>
<evidence type="ECO:0000313" key="1">
    <source>
        <dbReference type="EMBL" id="GAG26099.1"/>
    </source>
</evidence>
<gene>
    <name evidence="1" type="ORF">S01H1_48027</name>
</gene>
<dbReference type="AlphaFoldDB" id="X0W5E5"/>
<proteinExistence type="predicted"/>
<accession>X0W5E5</accession>